<dbReference type="InterPro" id="IPR029063">
    <property type="entry name" value="SAM-dependent_MTases_sf"/>
</dbReference>
<dbReference type="EC" id="3.4.19.12" evidence="8"/>
<keyword evidence="5" id="KW-0411">Iron-sulfur</keyword>
<dbReference type="SUPFAM" id="SSF54001">
    <property type="entry name" value="Cysteine proteinases"/>
    <property type="match status" value="1"/>
</dbReference>
<organism evidence="11 12">
    <name type="scientific">Clavelina lepadiformis</name>
    <name type="common">Light-bulb sea squirt</name>
    <name type="synonym">Ascidia lepadiformis</name>
    <dbReference type="NCBI Taxonomy" id="159417"/>
    <lineage>
        <taxon>Eukaryota</taxon>
        <taxon>Metazoa</taxon>
        <taxon>Chordata</taxon>
        <taxon>Tunicata</taxon>
        <taxon>Ascidiacea</taxon>
        <taxon>Aplousobranchia</taxon>
        <taxon>Clavelinidae</taxon>
        <taxon>Clavelina</taxon>
    </lineage>
</organism>
<keyword evidence="2" id="KW-0479">Metal-binding</keyword>
<dbReference type="InterPro" id="IPR015324">
    <property type="entry name" value="Ribosomal_Rsm22-like"/>
</dbReference>
<dbReference type="EMBL" id="CAWYQH010000057">
    <property type="protein sequence ID" value="CAK8679024.1"/>
    <property type="molecule type" value="Genomic_DNA"/>
</dbReference>
<evidence type="ECO:0000256" key="5">
    <source>
        <dbReference type="ARBA" id="ARBA00023014"/>
    </source>
</evidence>
<proteinExistence type="inferred from homology"/>
<sequence length="990" mass="112583">MHKYGKAILWSSGAIASVAYLYWAWYSNNAQQNSTGRRKRKRRKIPGLYNVGNTCFMNVILQSFAGQASFVKWLKEVSRNHQCKEKHLLAQSLSSVMDAVFDDAEHSCYDPSFLLTDLSARGWTIPYDEHDAHEFFHVVISTLEDELKHSKAPDVSLNSLSAVVETKNQKALSRCEQSCDVTIDSCDDKHPLDGSISNLLLKDHLYRGTFSVYLKCSACDSKNPITYESFDSLSLPIGPGFPIRKMNLLDCLHSYLACELLHDVQCENCTQRMNNISQKHQTSDQNRNINKSMIAEDTPTTRSTNHPLTAESMIAKISLSPCKQIEIEQANDEQPLKVKSSFYKMCKFSKLPKCLCIHLQRLVWKHGTPIKLGHFVDFPELLDLGPFAHGYDKQGPPLSQHNPVFHSILSSFETRKSPLLSNCARSSSQFPSGLKGGSNATCKLQQPRRVLYQLTSVVVHLGDWSFNGHFVAYRRMVYEDTDGTKVCKWFYTSDDCVQEVGVRDVLANPAYLLFYEKLTLLSGGWQRNVALSSTSRRNTQFVENTPKVEQEDARSLEHNEVMENMPWKKWWTGSIGKHPGKINMEAINLPHRFIEAAKLYLQESDIKVISEVASKLRDFLFSRRTCKHKNIDVKMPFRFNNPKDILNKKHPDSQNVSDSVLHSLDAFEKEAKEIDVYQWKQLVYDEYNCAAFLLGRSAAAYSASLRVMNEIKKDAPDFAPLSILDFGSGTGTSVWAANTLWQDSLKQYICVDSSKEMNKLAFFIFAGGNYDITLPGLFIRQNLPVSFQNSYDIVTSAYSLSELPSEKERLMLLKLLWEKTERYLILIEQGNFYGYYIMMEARNLLLHGIEGANPKSQKKYSKFSVPASVFAPCPHEKICPMWGTKSSCVFSQKYAVPEYSKTFMKQNHANENFTYLIFDKDGTASKTQTDVWPRVVKNPNLKNCAQCHFCTPAGNIEHISISKSKYGTDLYHLAKKCKLGDRFPITPKSS</sequence>
<keyword evidence="3" id="KW-0809">Transit peptide</keyword>
<dbReference type="InterPro" id="IPR038765">
    <property type="entry name" value="Papain-like_cys_pep_sf"/>
</dbReference>
<reference evidence="11 12" key="1">
    <citation type="submission" date="2024-02" db="EMBL/GenBank/DDBJ databases">
        <authorList>
            <person name="Daric V."/>
            <person name="Darras S."/>
        </authorList>
    </citation>
    <scope>NUCLEOTIDE SEQUENCE [LARGE SCALE GENOMIC DNA]</scope>
</reference>
<dbReference type="PANTHER" id="PTHR13184:SF5">
    <property type="entry name" value="METHYLTRANSFERASE-LIKE PROTEIN 17, MITOCHONDRIAL"/>
    <property type="match status" value="1"/>
</dbReference>
<dbReference type="InterPro" id="IPR052571">
    <property type="entry name" value="Mt_RNA_Methyltransferase"/>
</dbReference>
<evidence type="ECO:0000256" key="6">
    <source>
        <dbReference type="ARBA" id="ARBA00023128"/>
    </source>
</evidence>
<protein>
    <recommendedName>
        <fullName evidence="8">Ubiquitin carboxyl-terminal hydrolase</fullName>
        <ecNumber evidence="8">3.4.19.12</ecNumber>
    </recommendedName>
</protein>
<name>A0ABP0FKN2_CLALP</name>
<comment type="similarity">
    <text evidence="8">Belongs to the peptidase C19 family.</text>
</comment>
<evidence type="ECO:0000256" key="7">
    <source>
        <dbReference type="ARBA" id="ARBA00045681"/>
    </source>
</evidence>
<dbReference type="InterPro" id="IPR028889">
    <property type="entry name" value="USP"/>
</dbReference>
<dbReference type="Gene3D" id="3.90.70.10">
    <property type="entry name" value="Cysteine proteinases"/>
    <property type="match status" value="1"/>
</dbReference>
<dbReference type="Pfam" id="PF09243">
    <property type="entry name" value="Rsm22"/>
    <property type="match status" value="1"/>
</dbReference>
<dbReference type="Pfam" id="PF00443">
    <property type="entry name" value="UCH"/>
    <property type="match status" value="1"/>
</dbReference>
<comment type="caution">
    <text evidence="11">The sequence shown here is derived from an EMBL/GenBank/DDBJ whole genome shotgun (WGS) entry which is preliminary data.</text>
</comment>
<feature type="transmembrane region" description="Helical" evidence="9">
    <location>
        <begin position="7"/>
        <end position="25"/>
    </location>
</feature>
<dbReference type="PANTHER" id="PTHR13184">
    <property type="entry name" value="37S RIBOSOMAL PROTEIN S22"/>
    <property type="match status" value="1"/>
</dbReference>
<keyword evidence="8" id="KW-0788">Thiol protease</keyword>
<dbReference type="SUPFAM" id="SSF53335">
    <property type="entry name" value="S-adenosyl-L-methionine-dependent methyltransferases"/>
    <property type="match status" value="1"/>
</dbReference>
<keyword evidence="8" id="KW-0378">Hydrolase</keyword>
<evidence type="ECO:0000256" key="1">
    <source>
        <dbReference type="ARBA" id="ARBA00004173"/>
    </source>
</evidence>
<keyword evidence="9" id="KW-0812">Transmembrane</keyword>
<dbReference type="Gene3D" id="3.40.50.150">
    <property type="entry name" value="Vaccinia Virus protein VP39"/>
    <property type="match status" value="1"/>
</dbReference>
<keyword evidence="12" id="KW-1185">Reference proteome</keyword>
<dbReference type="PROSITE" id="PS00973">
    <property type="entry name" value="USP_2"/>
    <property type="match status" value="1"/>
</dbReference>
<comment type="catalytic activity">
    <reaction evidence="8">
        <text>Thiol-dependent hydrolysis of ester, thioester, amide, peptide and isopeptide bonds formed by the C-terminal Gly of ubiquitin (a 76-residue protein attached to proteins as an intracellular targeting signal).</text>
        <dbReference type="EC" id="3.4.19.12"/>
    </reaction>
</comment>
<keyword evidence="4" id="KW-0408">Iron</keyword>
<keyword evidence="8" id="KW-0833">Ubl conjugation pathway</keyword>
<keyword evidence="9" id="KW-1133">Transmembrane helix</keyword>
<keyword evidence="6" id="KW-0496">Mitochondrion</keyword>
<dbReference type="InterPro" id="IPR018200">
    <property type="entry name" value="USP_CS"/>
</dbReference>
<evidence type="ECO:0000256" key="2">
    <source>
        <dbReference type="ARBA" id="ARBA00022723"/>
    </source>
</evidence>
<evidence type="ECO:0000256" key="9">
    <source>
        <dbReference type="SAM" id="Phobius"/>
    </source>
</evidence>
<comment type="function">
    <text evidence="7">Mitochondrial ribosome (mitoribosome) assembly factor. Binds at the interface of the head and body domains of the mitochondrial small ribosomal subunit (mt-SSU), occluding the mRNA channel and preventing compaction of the head domain towards the body. Probable inactive methyltransferase: retains the characteristic folding and ability to bind S-adenosyl-L-methionine, but it probably lost its methyltransferase activity.</text>
</comment>
<dbReference type="PROSITE" id="PS50235">
    <property type="entry name" value="USP_3"/>
    <property type="match status" value="1"/>
</dbReference>
<evidence type="ECO:0000259" key="10">
    <source>
        <dbReference type="PROSITE" id="PS50235"/>
    </source>
</evidence>
<evidence type="ECO:0000256" key="8">
    <source>
        <dbReference type="RuleBase" id="RU366025"/>
    </source>
</evidence>
<keyword evidence="8" id="KW-0645">Protease</keyword>
<evidence type="ECO:0000313" key="12">
    <source>
        <dbReference type="Proteomes" id="UP001642483"/>
    </source>
</evidence>
<dbReference type="Proteomes" id="UP001642483">
    <property type="component" value="Unassembled WGS sequence"/>
</dbReference>
<dbReference type="InterPro" id="IPR001394">
    <property type="entry name" value="Peptidase_C19_UCH"/>
</dbReference>
<evidence type="ECO:0000256" key="3">
    <source>
        <dbReference type="ARBA" id="ARBA00022946"/>
    </source>
</evidence>
<comment type="subcellular location">
    <subcellularLocation>
        <location evidence="1">Mitochondrion</location>
    </subcellularLocation>
</comment>
<evidence type="ECO:0000256" key="4">
    <source>
        <dbReference type="ARBA" id="ARBA00023004"/>
    </source>
</evidence>
<accession>A0ABP0FKN2</accession>
<gene>
    <name evidence="11" type="ORF">CVLEPA_LOCUS9289</name>
</gene>
<dbReference type="PROSITE" id="PS00972">
    <property type="entry name" value="USP_1"/>
    <property type="match status" value="1"/>
</dbReference>
<evidence type="ECO:0000313" key="11">
    <source>
        <dbReference type="EMBL" id="CAK8679024.1"/>
    </source>
</evidence>
<keyword evidence="9" id="KW-0472">Membrane</keyword>
<feature type="domain" description="USP" evidence="10">
    <location>
        <begin position="46"/>
        <end position="518"/>
    </location>
</feature>